<protein>
    <submittedName>
        <fullName evidence="2">Uncharacterized protein</fullName>
    </submittedName>
</protein>
<name>A0AAV9KXM5_9SOLN</name>
<accession>A0AAV9KXM5</accession>
<evidence type="ECO:0000313" key="2">
    <source>
        <dbReference type="EMBL" id="KAK4718196.1"/>
    </source>
</evidence>
<keyword evidence="3" id="KW-1185">Reference proteome</keyword>
<organism evidence="2 3">
    <name type="scientific">Solanum pinnatisectum</name>
    <name type="common">tansyleaf nightshade</name>
    <dbReference type="NCBI Taxonomy" id="50273"/>
    <lineage>
        <taxon>Eukaryota</taxon>
        <taxon>Viridiplantae</taxon>
        <taxon>Streptophyta</taxon>
        <taxon>Embryophyta</taxon>
        <taxon>Tracheophyta</taxon>
        <taxon>Spermatophyta</taxon>
        <taxon>Magnoliopsida</taxon>
        <taxon>eudicotyledons</taxon>
        <taxon>Gunneridae</taxon>
        <taxon>Pentapetalae</taxon>
        <taxon>asterids</taxon>
        <taxon>lamiids</taxon>
        <taxon>Solanales</taxon>
        <taxon>Solanaceae</taxon>
        <taxon>Solanoideae</taxon>
        <taxon>Solaneae</taxon>
        <taxon>Solanum</taxon>
    </lineage>
</organism>
<dbReference type="EMBL" id="JAWPEI010000008">
    <property type="protein sequence ID" value="KAK4718196.1"/>
    <property type="molecule type" value="Genomic_DNA"/>
</dbReference>
<feature type="coiled-coil region" evidence="1">
    <location>
        <begin position="5"/>
        <end position="32"/>
    </location>
</feature>
<gene>
    <name evidence="2" type="ORF">R3W88_016534</name>
</gene>
<keyword evidence="1" id="KW-0175">Coiled coil</keyword>
<sequence>MVTRDDFTEERIKKLEKNLLKVRKENRVKEIANKMHEVLSGKIISVDMNPCYLNDLSYMIKKNLELVREALKKNVSDEGSTSNVP</sequence>
<proteinExistence type="predicted"/>
<evidence type="ECO:0000313" key="3">
    <source>
        <dbReference type="Proteomes" id="UP001311915"/>
    </source>
</evidence>
<dbReference type="AlphaFoldDB" id="A0AAV9KXM5"/>
<evidence type="ECO:0000256" key="1">
    <source>
        <dbReference type="SAM" id="Coils"/>
    </source>
</evidence>
<dbReference type="Proteomes" id="UP001311915">
    <property type="component" value="Unassembled WGS sequence"/>
</dbReference>
<comment type="caution">
    <text evidence="2">The sequence shown here is derived from an EMBL/GenBank/DDBJ whole genome shotgun (WGS) entry which is preliminary data.</text>
</comment>
<reference evidence="2 3" key="1">
    <citation type="submission" date="2023-10" db="EMBL/GenBank/DDBJ databases">
        <title>Genome-Wide Identification Analysis in wild type Solanum Pinnatisectum Reveals Some Genes Defensing Phytophthora Infestans.</title>
        <authorList>
            <person name="Sun C."/>
        </authorList>
    </citation>
    <scope>NUCLEOTIDE SEQUENCE [LARGE SCALE GENOMIC DNA]</scope>
    <source>
        <strain evidence="2">LQN</strain>
        <tissue evidence="2">Leaf</tissue>
    </source>
</reference>